<dbReference type="VEuPathDB" id="FungiDB:QG37_00065"/>
<gene>
    <name evidence="1" type="ORF">QG37_00065</name>
</gene>
<accession>A0A0L0P8J2</accession>
<comment type="caution">
    <text evidence="1">The sequence shown here is derived from an EMBL/GenBank/DDBJ whole genome shotgun (WGS) entry which is preliminary data.</text>
</comment>
<evidence type="ECO:0000313" key="2">
    <source>
        <dbReference type="Proteomes" id="UP000037122"/>
    </source>
</evidence>
<protein>
    <submittedName>
        <fullName evidence="1">Uncharacterized protein</fullName>
    </submittedName>
</protein>
<evidence type="ECO:0000313" key="1">
    <source>
        <dbReference type="EMBL" id="KNE02693.1"/>
    </source>
</evidence>
<dbReference type="Proteomes" id="UP000037122">
    <property type="component" value="Unassembled WGS sequence"/>
</dbReference>
<dbReference type="EMBL" id="LGST01000002">
    <property type="protein sequence ID" value="KNE02693.1"/>
    <property type="molecule type" value="Genomic_DNA"/>
</dbReference>
<name>A0A0L0P8J2_CANAR</name>
<proteinExistence type="predicted"/>
<organism evidence="1 2">
    <name type="scientific">Candidozyma auris</name>
    <name type="common">Yeast</name>
    <name type="synonym">Candida auris</name>
    <dbReference type="NCBI Taxonomy" id="498019"/>
    <lineage>
        <taxon>Eukaryota</taxon>
        <taxon>Fungi</taxon>
        <taxon>Dikarya</taxon>
        <taxon>Ascomycota</taxon>
        <taxon>Saccharomycotina</taxon>
        <taxon>Pichiomycetes</taxon>
        <taxon>Metschnikowiaceae</taxon>
        <taxon>Candidozyma</taxon>
    </lineage>
</organism>
<sequence>MHRLHSIFATFQSSKSGSSWISLVTAHLAVPKASEAVDGCKVSLQAVLTTPVEPKKKKKKKSQLNIIGRQINT</sequence>
<dbReference type="AlphaFoldDB" id="A0A0L0P8J2"/>
<reference evidence="2" key="1">
    <citation type="journal article" date="2015" name="BMC Genomics">
        <title>Draft genome of a commonly misdiagnosed multidrug resistant pathogen Candida auris.</title>
        <authorList>
            <person name="Chatterjee S."/>
            <person name="Alampalli S.V."/>
            <person name="Nageshan R.K."/>
            <person name="Chettiar S.T."/>
            <person name="Joshi S."/>
            <person name="Tatu U.S."/>
        </authorList>
    </citation>
    <scope>NUCLEOTIDE SEQUENCE [LARGE SCALE GENOMIC DNA]</scope>
    <source>
        <strain evidence="2">6684</strain>
    </source>
</reference>